<reference evidence="1 2" key="1">
    <citation type="journal article" date="2016" name="Front. Microbiol.">
        <title>Genomic Resource of Rice Seed Associated Bacteria.</title>
        <authorList>
            <person name="Midha S."/>
            <person name="Bansal K."/>
            <person name="Sharma S."/>
            <person name="Kumar N."/>
            <person name="Patil P.P."/>
            <person name="Chaudhry V."/>
            <person name="Patil P.B."/>
        </authorList>
    </citation>
    <scope>NUCLEOTIDE SEQUENCE [LARGE SCALE GENOMIC DNA]</scope>
    <source>
        <strain evidence="1 2">NS319</strain>
    </source>
</reference>
<proteinExistence type="predicted"/>
<name>A0A147HQS7_9SPHN</name>
<dbReference type="Proteomes" id="UP000072867">
    <property type="component" value="Unassembled WGS sequence"/>
</dbReference>
<dbReference type="InterPro" id="IPR037210">
    <property type="entry name" value="YoaC-like_sf"/>
</dbReference>
<gene>
    <name evidence="1" type="ORF">NS319_19455</name>
</gene>
<protein>
    <submittedName>
        <fullName evidence="1">Uncharacterized protein</fullName>
    </submittedName>
</protein>
<comment type="caution">
    <text evidence="1">The sequence shown here is derived from an EMBL/GenBank/DDBJ whole genome shotgun (WGS) entry which is preliminary data.</text>
</comment>
<dbReference type="RefSeq" id="WP_058735014.1">
    <property type="nucleotide sequence ID" value="NZ_LDTD01000261.1"/>
</dbReference>
<evidence type="ECO:0000313" key="1">
    <source>
        <dbReference type="EMBL" id="KTT62763.1"/>
    </source>
</evidence>
<sequence>MATIHRIFFPVDGYDEISWLLALQCAEQINGAHSPAIRDVVLLLHQQSILDHSTLAGFLGSSHAKALRAGKSLGLPSGATLRLETKKTIRHFGRPTTIIAFYADDAILEIVDGLKNVAGVVAVEDLKGSAAEWKDRWCPTVPGEAAKPPVELIGDPVIVEALKSLSMLINNGNGLLISRDQDSAKDVLRILRAKGRTADPNALKSWAINNGWTPGAAGDLAKLAKKIFDMKAKPSLANIANANERYDRWCGKTPK</sequence>
<dbReference type="AlphaFoldDB" id="A0A147HQS7"/>
<dbReference type="EMBL" id="LDTD01000261">
    <property type="protein sequence ID" value="KTT62763.1"/>
    <property type="molecule type" value="Genomic_DNA"/>
</dbReference>
<dbReference type="PATRIC" id="fig|33051.3.peg.1862"/>
<evidence type="ECO:0000313" key="2">
    <source>
        <dbReference type="Proteomes" id="UP000072867"/>
    </source>
</evidence>
<organism evidence="1 2">
    <name type="scientific">Sphingomonas sanguinis</name>
    <dbReference type="NCBI Taxonomy" id="33051"/>
    <lineage>
        <taxon>Bacteria</taxon>
        <taxon>Pseudomonadati</taxon>
        <taxon>Pseudomonadota</taxon>
        <taxon>Alphaproteobacteria</taxon>
        <taxon>Sphingomonadales</taxon>
        <taxon>Sphingomonadaceae</taxon>
        <taxon>Sphingomonas</taxon>
    </lineage>
</organism>
<accession>A0A147HQS7</accession>
<dbReference type="Gene3D" id="1.20.1290.30">
    <property type="match status" value="1"/>
</dbReference>